<dbReference type="InterPro" id="IPR011576">
    <property type="entry name" value="Pyridox_Oxase_N"/>
</dbReference>
<comment type="caution">
    <text evidence="2">The sequence shown here is derived from an EMBL/GenBank/DDBJ whole genome shotgun (WGS) entry which is preliminary data.</text>
</comment>
<dbReference type="Proteomes" id="UP000318733">
    <property type="component" value="Unassembled WGS sequence"/>
</dbReference>
<accession>A0A556MVN6</accession>
<protein>
    <submittedName>
        <fullName evidence="2">Pyridoxamine 5'-phosphate oxidase family protein</fullName>
    </submittedName>
</protein>
<dbReference type="AlphaFoldDB" id="A0A556MVN6"/>
<proteinExistence type="predicted"/>
<gene>
    <name evidence="2" type="ORF">FO440_07415</name>
</gene>
<dbReference type="PANTHER" id="PTHR40660:SF1">
    <property type="entry name" value="5'-PHOSPHATE OXIDASE PUTATIVE DOMAIN-CONTAINING PROTEIN-RELATED"/>
    <property type="match status" value="1"/>
</dbReference>
<dbReference type="Pfam" id="PF01243">
    <property type="entry name" value="PNPOx_N"/>
    <property type="match status" value="1"/>
</dbReference>
<dbReference type="PANTHER" id="PTHR40660">
    <property type="entry name" value="5'-PHOSPHATE OXIDASE PUTATIVE DOMAIN-CONTAINING PROTEIN-RELATED"/>
    <property type="match status" value="1"/>
</dbReference>
<keyword evidence="3" id="KW-1185">Reference proteome</keyword>
<dbReference type="SUPFAM" id="SSF50475">
    <property type="entry name" value="FMN-binding split barrel"/>
    <property type="match status" value="1"/>
</dbReference>
<sequence>MNKPNELTEETIASLAGFFNTRHDKLLCTANKNGEPSIAIMGTPRVVSGGNVEFEISDPVSRTLDNIRDNNAVCLMVYTPAERARDYEGVRIYAKVDDIDNSSEKFEGIKNKIRERHGDEKAAELQATVSCTITDLRPMVDRGQEWDKPPFGNV</sequence>
<dbReference type="Gene3D" id="2.30.110.10">
    <property type="entry name" value="Electron Transport, Fmn-binding Protein, Chain A"/>
    <property type="match status" value="1"/>
</dbReference>
<organism evidence="2 3">
    <name type="scientific">Mucilaginibacter corticis</name>
    <dbReference type="NCBI Taxonomy" id="2597670"/>
    <lineage>
        <taxon>Bacteria</taxon>
        <taxon>Pseudomonadati</taxon>
        <taxon>Bacteroidota</taxon>
        <taxon>Sphingobacteriia</taxon>
        <taxon>Sphingobacteriales</taxon>
        <taxon>Sphingobacteriaceae</taxon>
        <taxon>Mucilaginibacter</taxon>
    </lineage>
</organism>
<evidence type="ECO:0000313" key="2">
    <source>
        <dbReference type="EMBL" id="TSJ43996.1"/>
    </source>
</evidence>
<dbReference type="EMBL" id="VLPK01000001">
    <property type="protein sequence ID" value="TSJ43996.1"/>
    <property type="molecule type" value="Genomic_DNA"/>
</dbReference>
<dbReference type="RefSeq" id="WP_144247559.1">
    <property type="nucleotide sequence ID" value="NZ_VLPK01000001.1"/>
</dbReference>
<evidence type="ECO:0000313" key="3">
    <source>
        <dbReference type="Proteomes" id="UP000318733"/>
    </source>
</evidence>
<reference evidence="2 3" key="1">
    <citation type="submission" date="2019-07" db="EMBL/GenBank/DDBJ databases">
        <authorList>
            <person name="Huq M.A."/>
        </authorList>
    </citation>
    <scope>NUCLEOTIDE SEQUENCE [LARGE SCALE GENOMIC DNA]</scope>
    <source>
        <strain evidence="2 3">MAH-19</strain>
    </source>
</reference>
<evidence type="ECO:0000259" key="1">
    <source>
        <dbReference type="Pfam" id="PF01243"/>
    </source>
</evidence>
<feature type="domain" description="Pyridoxamine 5'-phosphate oxidase N-terminal" evidence="1">
    <location>
        <begin position="26"/>
        <end position="121"/>
    </location>
</feature>
<dbReference type="OrthoDB" id="797067at2"/>
<dbReference type="InterPro" id="IPR012349">
    <property type="entry name" value="Split_barrel_FMN-bd"/>
</dbReference>
<name>A0A556MVN6_9SPHI</name>